<evidence type="ECO:0000313" key="2">
    <source>
        <dbReference type="Proteomes" id="UP000076502"/>
    </source>
</evidence>
<dbReference type="Proteomes" id="UP000076502">
    <property type="component" value="Unassembled WGS sequence"/>
</dbReference>
<accession>A0A154PDB0</accession>
<dbReference type="Gene3D" id="3.30.420.10">
    <property type="entry name" value="Ribonuclease H-like superfamily/Ribonuclease H"/>
    <property type="match status" value="1"/>
</dbReference>
<dbReference type="InterPro" id="IPR036397">
    <property type="entry name" value="RNaseH_sf"/>
</dbReference>
<proteinExistence type="predicted"/>
<feature type="non-terminal residue" evidence="1">
    <location>
        <position position="1"/>
    </location>
</feature>
<keyword evidence="2" id="KW-1185">Reference proteome</keyword>
<name>A0A154PDB0_DUFNO</name>
<reference evidence="1 2" key="1">
    <citation type="submission" date="2015-07" db="EMBL/GenBank/DDBJ databases">
        <title>The genome of Dufourea novaeangliae.</title>
        <authorList>
            <person name="Pan H."/>
            <person name="Kapheim K."/>
        </authorList>
    </citation>
    <scope>NUCLEOTIDE SEQUENCE [LARGE SCALE GENOMIC DNA]</scope>
    <source>
        <strain evidence="1">0120121106</strain>
        <tissue evidence="1">Whole body</tissue>
    </source>
</reference>
<dbReference type="GO" id="GO:0003676">
    <property type="term" value="F:nucleic acid binding"/>
    <property type="evidence" value="ECO:0007669"/>
    <property type="project" value="InterPro"/>
</dbReference>
<organism evidence="1 2">
    <name type="scientific">Dufourea novaeangliae</name>
    <name type="common">Sweat bee</name>
    <dbReference type="NCBI Taxonomy" id="178035"/>
    <lineage>
        <taxon>Eukaryota</taxon>
        <taxon>Metazoa</taxon>
        <taxon>Ecdysozoa</taxon>
        <taxon>Arthropoda</taxon>
        <taxon>Hexapoda</taxon>
        <taxon>Insecta</taxon>
        <taxon>Pterygota</taxon>
        <taxon>Neoptera</taxon>
        <taxon>Endopterygota</taxon>
        <taxon>Hymenoptera</taxon>
        <taxon>Apocrita</taxon>
        <taxon>Aculeata</taxon>
        <taxon>Apoidea</taxon>
        <taxon>Anthophila</taxon>
        <taxon>Halictidae</taxon>
        <taxon>Rophitinae</taxon>
        <taxon>Dufourea</taxon>
    </lineage>
</organism>
<protein>
    <submittedName>
        <fullName evidence="1">Uncharacterized protein</fullName>
    </submittedName>
</protein>
<dbReference type="AlphaFoldDB" id="A0A154PDB0"/>
<evidence type="ECO:0000313" key="1">
    <source>
        <dbReference type="EMBL" id="KZC09797.1"/>
    </source>
</evidence>
<gene>
    <name evidence="1" type="ORF">WN55_01330</name>
</gene>
<dbReference type="EMBL" id="KQ434877">
    <property type="protein sequence ID" value="KZC09797.1"/>
    <property type="molecule type" value="Genomic_DNA"/>
</dbReference>
<sequence>PAHYARRVRDALNELDPNKWIGRGGLVPRPLRSPDLTPNMVDREPTTAPENIKERIHEACSVLAPETIQSAVSSLINRLYQCIKVNGHLR</sequence>